<dbReference type="SUPFAM" id="SSF51445">
    <property type="entry name" value="(Trans)glycosidases"/>
    <property type="match status" value="1"/>
</dbReference>
<dbReference type="Gene3D" id="2.60.40.10">
    <property type="entry name" value="Immunoglobulins"/>
    <property type="match status" value="1"/>
</dbReference>
<dbReference type="AlphaFoldDB" id="F4A222"/>
<reference evidence="8 9" key="2">
    <citation type="journal article" date="2011" name="Stand. Genomic Sci.">
        <title>Complete genome sequence of Mahella australiensis type strain (50-1 BON).</title>
        <authorList>
            <person name="Sikorski J."/>
            <person name="Teshima H."/>
            <person name="Nolan M."/>
            <person name="Lucas S."/>
            <person name="Hammon N."/>
            <person name="Deshpande S."/>
            <person name="Cheng J.F."/>
            <person name="Pitluck S."/>
            <person name="Liolios K."/>
            <person name="Pagani I."/>
            <person name="Ivanova N."/>
            <person name="Huntemann M."/>
            <person name="Mavromatis K."/>
            <person name="Ovchinikova G."/>
            <person name="Pati A."/>
            <person name="Tapia R."/>
            <person name="Han C."/>
            <person name="Goodwin L."/>
            <person name="Chen A."/>
            <person name="Palaniappan K."/>
            <person name="Land M."/>
            <person name="Hauser L."/>
            <person name="Ngatchou-Djao O.D."/>
            <person name="Rohde M."/>
            <person name="Pukall R."/>
            <person name="Spring S."/>
            <person name="Abt B."/>
            <person name="Goker M."/>
            <person name="Detter J.C."/>
            <person name="Woyke T."/>
            <person name="Bristow J."/>
            <person name="Markowitz V."/>
            <person name="Hugenholtz P."/>
            <person name="Eisen J.A."/>
            <person name="Kyrpides N.C."/>
            <person name="Klenk H.P."/>
            <person name="Lapidus A."/>
        </authorList>
    </citation>
    <scope>NUCLEOTIDE SEQUENCE [LARGE SCALE GENOMIC DNA]</scope>
    <source>
        <strain evidence="9">DSM 15567 / CIP 107919 / 50-1 BON</strain>
    </source>
</reference>
<dbReference type="SMART" id="SM00642">
    <property type="entry name" value="Aamy"/>
    <property type="match status" value="1"/>
</dbReference>
<dbReference type="Gene3D" id="3.20.20.80">
    <property type="entry name" value="Glycosidases"/>
    <property type="match status" value="1"/>
</dbReference>
<dbReference type="GO" id="GO:0005975">
    <property type="term" value="P:carbohydrate metabolic process"/>
    <property type="evidence" value="ECO:0007669"/>
    <property type="project" value="InterPro"/>
</dbReference>
<dbReference type="STRING" id="697281.Mahau_1985"/>
<reference evidence="9" key="1">
    <citation type="submission" date="2010-11" db="EMBL/GenBank/DDBJ databases">
        <title>The complete genome of Mahella australiensis DSM 15567.</title>
        <authorList>
            <consortium name="US DOE Joint Genome Institute (JGI-PGF)"/>
            <person name="Lucas S."/>
            <person name="Copeland A."/>
            <person name="Lapidus A."/>
            <person name="Bruce D."/>
            <person name="Goodwin L."/>
            <person name="Pitluck S."/>
            <person name="Kyrpides N."/>
            <person name="Mavromatis K."/>
            <person name="Pagani I."/>
            <person name="Ivanova N."/>
            <person name="Teshima H."/>
            <person name="Brettin T."/>
            <person name="Detter J.C."/>
            <person name="Han C."/>
            <person name="Tapia R."/>
            <person name="Land M."/>
            <person name="Hauser L."/>
            <person name="Markowitz V."/>
            <person name="Cheng J.-F."/>
            <person name="Hugenholtz P."/>
            <person name="Woyke T."/>
            <person name="Wu D."/>
            <person name="Spring S."/>
            <person name="Pukall R."/>
            <person name="Steenblock K."/>
            <person name="Schneider S."/>
            <person name="Klenk H.-P."/>
            <person name="Eisen J.A."/>
        </authorList>
    </citation>
    <scope>NUCLEOTIDE SEQUENCE [LARGE SCALE GENOMIC DNA]</scope>
    <source>
        <strain evidence="9">DSM 15567 / CIP 107919 / 50-1 BON</strain>
    </source>
</reference>
<evidence type="ECO:0000259" key="7">
    <source>
        <dbReference type="SMART" id="SM00642"/>
    </source>
</evidence>
<sequence>MIEVYAKHDSHDTFYRTPFGAVKSGSTVTLRIKAGGIENAELALKFFDGSEQILSMTKAAGAEGHAFEGRVDIGDEYTGLINYYFILYAGQNVLYYGCQQDGMGGTGKLYDAVPPPYQITVYKGFTVPQWFKEGIVYQIFVDRFLNGNEDGKVSNPKQNSFIYGCWDDDPMYIRNKEDDIERWEFFGGNLKGVMAKLDYLKSLNVTAIYLNPIFEASSNHKYDTGDYKKIDPMYGDESLFKKLCIEAGKRGIKIILDGVFSHTGADSIYFNKFGRYDSIGAYQSKESPYYSWYRFTQYPYEYECWWNIKNLPNVNELAPSYQNFIIYDGDSVLKHWMNAGAYGWRLDVADELPDEFIEAFKAEMKQVNKDSVLIGEVWEDASNKVSYSRRRRYLFGNELDSVTNYPFRNAVIGFLRGDIDSTGFTRRMMSLYENYPRETFCAALNVLGTHDTERIFTVFEDKGENAYKYAKLAVVIQMTFPGVPLIYYGDEVGIKGGTDPDNRRTYPWGRENDDILAFYKRMSDLRNTDIFDKGDFKFHPSGRDVLCYERSYEGSKAFVFINRNVERAVSVDVPTQGVSIDINALDFKIFM</sequence>
<dbReference type="PANTHER" id="PTHR10357:SF210">
    <property type="entry name" value="MALTODEXTRIN GLUCOSIDASE"/>
    <property type="match status" value="1"/>
</dbReference>
<dbReference type="InterPro" id="IPR013783">
    <property type="entry name" value="Ig-like_fold"/>
</dbReference>
<dbReference type="RefSeq" id="WP_013781589.1">
    <property type="nucleotide sequence ID" value="NC_015520.1"/>
</dbReference>
<dbReference type="Pfam" id="PF00128">
    <property type="entry name" value="Alpha-amylase"/>
    <property type="match status" value="1"/>
</dbReference>
<dbReference type="PANTHER" id="PTHR10357">
    <property type="entry name" value="ALPHA-AMYLASE FAMILY MEMBER"/>
    <property type="match status" value="1"/>
</dbReference>
<keyword evidence="3" id="KW-0479">Metal-binding</keyword>
<evidence type="ECO:0000256" key="3">
    <source>
        <dbReference type="ARBA" id="ARBA00022723"/>
    </source>
</evidence>
<name>F4A222_MAHA5</name>
<dbReference type="eggNOG" id="COG0366">
    <property type="taxonomic scope" value="Bacteria"/>
</dbReference>
<keyword evidence="5" id="KW-0106">Calcium</keyword>
<accession>F4A222</accession>
<dbReference type="InterPro" id="IPR006047">
    <property type="entry name" value="GH13_cat_dom"/>
</dbReference>
<evidence type="ECO:0000256" key="6">
    <source>
        <dbReference type="ARBA" id="ARBA00023295"/>
    </source>
</evidence>
<dbReference type="SUPFAM" id="SSF81296">
    <property type="entry name" value="E set domains"/>
    <property type="match status" value="1"/>
</dbReference>
<dbReference type="Proteomes" id="UP000008457">
    <property type="component" value="Chromosome"/>
</dbReference>
<dbReference type="InterPro" id="IPR045857">
    <property type="entry name" value="O16G_dom_2"/>
</dbReference>
<dbReference type="KEGG" id="mas:Mahau_1985"/>
<dbReference type="InterPro" id="IPR014756">
    <property type="entry name" value="Ig_E-set"/>
</dbReference>
<evidence type="ECO:0000256" key="1">
    <source>
        <dbReference type="ARBA" id="ARBA00001913"/>
    </source>
</evidence>
<evidence type="ECO:0000256" key="5">
    <source>
        <dbReference type="ARBA" id="ARBA00022837"/>
    </source>
</evidence>
<dbReference type="GO" id="GO:0004553">
    <property type="term" value="F:hydrolase activity, hydrolyzing O-glycosyl compounds"/>
    <property type="evidence" value="ECO:0007669"/>
    <property type="project" value="InterPro"/>
</dbReference>
<dbReference type="SUPFAM" id="SSF51011">
    <property type="entry name" value="Glycosyl hydrolase domain"/>
    <property type="match status" value="1"/>
</dbReference>
<dbReference type="OrthoDB" id="9805159at2"/>
<protein>
    <submittedName>
        <fullName evidence="8">Alpha amylase catalytic region</fullName>
    </submittedName>
</protein>
<proteinExistence type="inferred from homology"/>
<feature type="domain" description="Glycosyl hydrolase family 13 catalytic" evidence="7">
    <location>
        <begin position="138"/>
        <end position="526"/>
    </location>
</feature>
<keyword evidence="6" id="KW-0326">Glycosidase</keyword>
<organism evidence="8 9">
    <name type="scientific">Mahella australiensis (strain DSM 15567 / CIP 107919 / 50-1 BON)</name>
    <dbReference type="NCBI Taxonomy" id="697281"/>
    <lineage>
        <taxon>Bacteria</taxon>
        <taxon>Bacillati</taxon>
        <taxon>Bacillota</taxon>
        <taxon>Clostridia</taxon>
        <taxon>Thermoanaerobacterales</taxon>
        <taxon>Thermoanaerobacterales Family IV. Incertae Sedis</taxon>
        <taxon>Mahella</taxon>
    </lineage>
</organism>
<keyword evidence="9" id="KW-1185">Reference proteome</keyword>
<dbReference type="CDD" id="cd02857">
    <property type="entry name" value="E_set_CDase_PDE_N"/>
    <property type="match status" value="1"/>
</dbReference>
<dbReference type="InterPro" id="IPR004185">
    <property type="entry name" value="Glyco_hydro_13_lg-like_dom"/>
</dbReference>
<evidence type="ECO:0000313" key="8">
    <source>
        <dbReference type="EMBL" id="AEE97161.1"/>
    </source>
</evidence>
<keyword evidence="4" id="KW-0378">Hydrolase</keyword>
<dbReference type="HOGENOM" id="CLU_006462_6_4_9"/>
<evidence type="ECO:0000313" key="9">
    <source>
        <dbReference type="Proteomes" id="UP000008457"/>
    </source>
</evidence>
<dbReference type="Gene3D" id="3.90.400.10">
    <property type="entry name" value="Oligo-1,6-glucosidase, Domain 2"/>
    <property type="match status" value="1"/>
</dbReference>
<dbReference type="InterPro" id="IPR017853">
    <property type="entry name" value="GH"/>
</dbReference>
<comment type="similarity">
    <text evidence="2">Belongs to the glycosyl hydrolase 13 family.</text>
</comment>
<comment type="cofactor">
    <cofactor evidence="1">
        <name>Ca(2+)</name>
        <dbReference type="ChEBI" id="CHEBI:29108"/>
    </cofactor>
</comment>
<dbReference type="GO" id="GO:0046872">
    <property type="term" value="F:metal ion binding"/>
    <property type="evidence" value="ECO:0007669"/>
    <property type="project" value="UniProtKB-KW"/>
</dbReference>
<gene>
    <name evidence="8" type="ordered locus">Mahau_1985</name>
</gene>
<evidence type="ECO:0000256" key="4">
    <source>
        <dbReference type="ARBA" id="ARBA00022801"/>
    </source>
</evidence>
<dbReference type="EMBL" id="CP002360">
    <property type="protein sequence ID" value="AEE97161.1"/>
    <property type="molecule type" value="Genomic_DNA"/>
</dbReference>
<evidence type="ECO:0000256" key="2">
    <source>
        <dbReference type="ARBA" id="ARBA00008061"/>
    </source>
</evidence>
<dbReference type="CDD" id="cd11338">
    <property type="entry name" value="AmyAc_CMD"/>
    <property type="match status" value="1"/>
</dbReference>